<feature type="compositionally biased region" description="Polar residues" evidence="1">
    <location>
        <begin position="695"/>
        <end position="705"/>
    </location>
</feature>
<evidence type="ECO:0000256" key="1">
    <source>
        <dbReference type="SAM" id="MobiDB-lite"/>
    </source>
</evidence>
<reference evidence="2" key="1">
    <citation type="submission" date="2019-10" db="EMBL/GenBank/DDBJ databases">
        <title>The miscellaneous mycovirome associated to the plant pathogenic fungus Erysiphe necator.</title>
        <authorList>
            <person name="Rodriguez-Romero J."/>
            <person name="Chiapello M."/>
            <person name="Cordoba L."/>
            <person name="Turina M."/>
            <person name="Ayllon M.A."/>
        </authorList>
    </citation>
    <scope>NUCLEOTIDE SEQUENCE</scope>
    <source>
        <strain evidence="2">PMS12_DN883</strain>
    </source>
</reference>
<protein>
    <submittedName>
        <fullName evidence="2">Uncharacterized protein</fullName>
    </submittedName>
</protein>
<dbReference type="EMBL" id="MN617781">
    <property type="protein sequence ID" value="QKK35387.1"/>
    <property type="molecule type" value="Genomic_RNA"/>
</dbReference>
<feature type="region of interest" description="Disordered" evidence="1">
    <location>
        <begin position="617"/>
        <end position="711"/>
    </location>
</feature>
<sequence length="711" mass="77081">MSIAMDPEHPWRSAAFRRIKVRRVDVPVLDVAKHMSETAGSYGSSTADTMEWLDYQERYRVSHSLAATAMHAKELQIVTEVLDVSSTHTVDGSIARTDEMPYDFQDKSTRLEYSHEGRHMSVKPQLNEAAVRSMAHALSVEDFAKTAGFKLPRVTSANNTQTVSLLGTEDRADGMLINRFEELRDMAKTHASGDDYGARLHNLARIVCHSIVSEVMGTKHQPTKAASWQGVRSVLTAETPLLAVSEIGKNSWWYVGSESSANFRAFLLMGARGLHYYVSPGAESVYSRLRSDPEVAHDGGVVFVRLTGALRNARPQPGNFMEVLSHSKLATDFYFAYAASLGIHHQAVEILAQCAVAPFVYGDVATLPYKRNSPKLDACPYVLRPVLEQKATAVLHAQDLVFGAPVVAMKTLAGLGVITTAFPNSSSVATGDLLNQIMGVLSNPDAARGLLQQTHAAMSAGSVGLEWISPFTNVAAGHAACVAAFRENGALLSQYRRSVVKELAPLWTGVPMKDAMFGSKALQGKRYVELLMMQMAAGAEFSCMSEKYVQSALPVNVYSTLTSLRTWTAVHVFGRYSVAHDKTPSVPTESLYVEDKARTLSDSSSASLGFLQPAIPTSEGRTIGGKSDAATVRPTRRNAVREPSATADERRVTRSSSRASDASARSESRSSNGSTKNRQLNVLLASAEDARAKRQSGSSSETTLSVGRLNV</sequence>
<feature type="compositionally biased region" description="Low complexity" evidence="1">
    <location>
        <begin position="654"/>
        <end position="674"/>
    </location>
</feature>
<evidence type="ECO:0000313" key="2">
    <source>
        <dbReference type="EMBL" id="QKK35387.1"/>
    </source>
</evidence>
<accession>A0A8E3YZN7</accession>
<name>A0A8E3YZN7_9VIRU</name>
<proteinExistence type="predicted"/>
<organism evidence="2">
    <name type="scientific">Erysiphe necator associated chrysovirus 1</name>
    <dbReference type="NCBI Taxonomy" id="2742542"/>
    <lineage>
        <taxon>Viruses</taxon>
        <taxon>Riboviria</taxon>
        <taxon>Orthornavirae</taxon>
        <taxon>Duplornaviricota</taxon>
        <taxon>Chrymotiviricetes</taxon>
        <taxon>Ghabrivirales</taxon>
        <taxon>Alphatotivirineae</taxon>
        <taxon>Chrysoviridae</taxon>
        <taxon>Chrysovirus</taxon>
    </lineage>
</organism>